<dbReference type="InterPro" id="IPR032852">
    <property type="entry name" value="ALKBH2"/>
</dbReference>
<dbReference type="EMBL" id="ML996267">
    <property type="protein sequence ID" value="KAF2728760.1"/>
    <property type="molecule type" value="Genomic_DNA"/>
</dbReference>
<organism evidence="3 4">
    <name type="scientific">Polyplosphaeria fusca</name>
    <dbReference type="NCBI Taxonomy" id="682080"/>
    <lineage>
        <taxon>Eukaryota</taxon>
        <taxon>Fungi</taxon>
        <taxon>Dikarya</taxon>
        <taxon>Ascomycota</taxon>
        <taxon>Pezizomycotina</taxon>
        <taxon>Dothideomycetes</taxon>
        <taxon>Pleosporomycetidae</taxon>
        <taxon>Pleosporales</taxon>
        <taxon>Tetraplosphaeriaceae</taxon>
        <taxon>Polyplosphaeria</taxon>
    </lineage>
</organism>
<dbReference type="InterPro" id="IPR027450">
    <property type="entry name" value="AlkB-like"/>
</dbReference>
<dbReference type="OrthoDB" id="2163491at2759"/>
<feature type="region of interest" description="Disordered" evidence="1">
    <location>
        <begin position="1"/>
        <end position="25"/>
    </location>
</feature>
<dbReference type="GO" id="GO:0051747">
    <property type="term" value="F:cytosine C-5 DNA demethylase activity"/>
    <property type="evidence" value="ECO:0007669"/>
    <property type="project" value="TreeGrafter"/>
</dbReference>
<proteinExistence type="predicted"/>
<sequence>MDTAQPCLNEEWTPNGELKRKRESLDTQETVVSSIFDTQETASSIFDTQETVLSSVFDTSPDRPPSPLSEVPDDLSECSLALKNTIRVSKSGITRWKSPPPTKIVKFNVSRKLLELAIAPRCRLAASRPAVSPLWDYPALYELSKKLAPPTEKLEPAGVPEVWADGRVELCETLHYFRSWQAGGYMTAGFAKGFMFDKSAHSRDYIDSTVVISRAGGGLVRDKETRAHVMRGDQNEDSKVGSLRNSMKYFNPVVIIAGSENPNIRSKPPHMYCVMDYFKPTHIWSEKSNGKKLLRYRFEKLNVKKPSWWAPRGELKEPVPLGSLPPPPTKDCPLCGKESQQVYLQGWVCLQPNCNAFWRLEDGNEPVEDDLIYDPRFLKQATAWPNDGHDYPLAPDAVELSSQSMVGEDRAVASWLGMVCPVCGRCNSRFSWIGWECGNSACNFKKYPPITVIPATTLRDPFNPLTTEYALSRDTHLPLVTLSVSFSHNYRINRYTIPGIDGFVVHLVANKSVIEEPGGPNDMFEELQQKDIGLRRRPMDNAQMKGGSYTRHFAVNYGMPYKFIAATASSPFDNAARAITATRSRLNWASRFMLQDKHHDFNEVLALGYFEQQKINYHDDGEHGLGPTIATLSLGAPGTMRIRMKAKHHHGVSAAGIYDKAPPLPGCASYAARLAAAAELSTLETGSKALQARLRALPTELGLSAKGHAKDAITMALGHGDVVIMHGAGIQKYYEHSVDHAGKLRFALTCRYIEPGSLREGDRPAYEVRPDEGWYDGAALRGE</sequence>
<dbReference type="Gene3D" id="2.60.120.590">
    <property type="entry name" value="Alpha-ketoglutarate-dependent dioxygenase AlkB-like"/>
    <property type="match status" value="1"/>
</dbReference>
<accession>A0A9P4UY23</accession>
<feature type="domain" description="Alpha-ketoglutarate-dependent dioxygenase AlkB-like" evidence="2">
    <location>
        <begin position="536"/>
        <end position="743"/>
    </location>
</feature>
<dbReference type="PANTHER" id="PTHR31573:SF4">
    <property type="entry name" value="FE2OG DIOXYGENASE DOMAIN-CONTAINING PROTEIN"/>
    <property type="match status" value="1"/>
</dbReference>
<dbReference type="Pfam" id="PF13532">
    <property type="entry name" value="2OG-FeII_Oxy_2"/>
    <property type="match status" value="1"/>
</dbReference>
<dbReference type="GO" id="GO:0035516">
    <property type="term" value="F:broad specificity oxidative DNA demethylase activity"/>
    <property type="evidence" value="ECO:0007669"/>
    <property type="project" value="TreeGrafter"/>
</dbReference>
<dbReference type="Proteomes" id="UP000799444">
    <property type="component" value="Unassembled WGS sequence"/>
</dbReference>
<dbReference type="InterPro" id="IPR037151">
    <property type="entry name" value="AlkB-like_sf"/>
</dbReference>
<evidence type="ECO:0000259" key="2">
    <source>
        <dbReference type="Pfam" id="PF13532"/>
    </source>
</evidence>
<dbReference type="GO" id="GO:0006307">
    <property type="term" value="P:DNA alkylation repair"/>
    <property type="evidence" value="ECO:0007669"/>
    <property type="project" value="TreeGrafter"/>
</dbReference>
<evidence type="ECO:0000313" key="3">
    <source>
        <dbReference type="EMBL" id="KAF2728760.1"/>
    </source>
</evidence>
<evidence type="ECO:0000256" key="1">
    <source>
        <dbReference type="SAM" id="MobiDB-lite"/>
    </source>
</evidence>
<evidence type="ECO:0000313" key="4">
    <source>
        <dbReference type="Proteomes" id="UP000799444"/>
    </source>
</evidence>
<dbReference type="GO" id="GO:0008198">
    <property type="term" value="F:ferrous iron binding"/>
    <property type="evidence" value="ECO:0007669"/>
    <property type="project" value="TreeGrafter"/>
</dbReference>
<protein>
    <recommendedName>
        <fullName evidence="2">Alpha-ketoglutarate-dependent dioxygenase AlkB-like domain-containing protein</fullName>
    </recommendedName>
</protein>
<keyword evidence="4" id="KW-1185">Reference proteome</keyword>
<name>A0A9P4UY23_9PLEO</name>
<dbReference type="PANTHER" id="PTHR31573">
    <property type="entry name" value="ALPHA-KETOGLUTARATE-DEPENDENT DIOXYGENASE ALKB HOMOLOG 2"/>
    <property type="match status" value="1"/>
</dbReference>
<gene>
    <name evidence="3" type="ORF">EJ04DRAFT_88042</name>
</gene>
<dbReference type="AlphaFoldDB" id="A0A9P4UY23"/>
<comment type="caution">
    <text evidence="3">The sequence shown here is derived from an EMBL/GenBank/DDBJ whole genome shotgun (WGS) entry which is preliminary data.</text>
</comment>
<reference evidence="3" key="1">
    <citation type="journal article" date="2020" name="Stud. Mycol.">
        <title>101 Dothideomycetes genomes: a test case for predicting lifestyles and emergence of pathogens.</title>
        <authorList>
            <person name="Haridas S."/>
            <person name="Albert R."/>
            <person name="Binder M."/>
            <person name="Bloem J."/>
            <person name="Labutti K."/>
            <person name="Salamov A."/>
            <person name="Andreopoulos B."/>
            <person name="Baker S."/>
            <person name="Barry K."/>
            <person name="Bills G."/>
            <person name="Bluhm B."/>
            <person name="Cannon C."/>
            <person name="Castanera R."/>
            <person name="Culley D."/>
            <person name="Daum C."/>
            <person name="Ezra D."/>
            <person name="Gonzalez J."/>
            <person name="Henrissat B."/>
            <person name="Kuo A."/>
            <person name="Liang C."/>
            <person name="Lipzen A."/>
            <person name="Lutzoni F."/>
            <person name="Magnuson J."/>
            <person name="Mondo S."/>
            <person name="Nolan M."/>
            <person name="Ohm R."/>
            <person name="Pangilinan J."/>
            <person name="Park H.-J."/>
            <person name="Ramirez L."/>
            <person name="Alfaro M."/>
            <person name="Sun H."/>
            <person name="Tritt A."/>
            <person name="Yoshinaga Y."/>
            <person name="Zwiers L.-H."/>
            <person name="Turgeon B."/>
            <person name="Goodwin S."/>
            <person name="Spatafora J."/>
            <person name="Crous P."/>
            <person name="Grigoriev I."/>
        </authorList>
    </citation>
    <scope>NUCLEOTIDE SEQUENCE</scope>
    <source>
        <strain evidence="3">CBS 125425</strain>
    </source>
</reference>
<dbReference type="SUPFAM" id="SSF51197">
    <property type="entry name" value="Clavaminate synthase-like"/>
    <property type="match status" value="1"/>
</dbReference>